<evidence type="ECO:0000256" key="2">
    <source>
        <dbReference type="SAM" id="MobiDB-lite"/>
    </source>
</evidence>
<dbReference type="PANTHER" id="PTHR11207">
    <property type="entry name" value="RIBONUCLEASE III"/>
    <property type="match status" value="1"/>
</dbReference>
<proteinExistence type="predicted"/>
<gene>
    <name evidence="4" type="ORF">BDW59DRAFT_57850</name>
</gene>
<dbReference type="Gene3D" id="1.10.1520.10">
    <property type="entry name" value="Ribonuclease III domain"/>
    <property type="match status" value="1"/>
</dbReference>
<feature type="compositionally biased region" description="Polar residues" evidence="2">
    <location>
        <begin position="30"/>
        <end position="48"/>
    </location>
</feature>
<dbReference type="Proteomes" id="UP001610335">
    <property type="component" value="Unassembled WGS sequence"/>
</dbReference>
<dbReference type="CDD" id="cd00593">
    <property type="entry name" value="RIBOc"/>
    <property type="match status" value="1"/>
</dbReference>
<organism evidence="4 5">
    <name type="scientific">Aspergillus cavernicola</name>
    <dbReference type="NCBI Taxonomy" id="176166"/>
    <lineage>
        <taxon>Eukaryota</taxon>
        <taxon>Fungi</taxon>
        <taxon>Dikarya</taxon>
        <taxon>Ascomycota</taxon>
        <taxon>Pezizomycotina</taxon>
        <taxon>Eurotiomycetes</taxon>
        <taxon>Eurotiomycetidae</taxon>
        <taxon>Eurotiales</taxon>
        <taxon>Aspergillaceae</taxon>
        <taxon>Aspergillus</taxon>
        <taxon>Aspergillus subgen. Nidulantes</taxon>
    </lineage>
</organism>
<protein>
    <submittedName>
        <fullName evidence="4">Ribonuclease III domain-containing protein</fullName>
    </submittedName>
</protein>
<keyword evidence="1" id="KW-0694">RNA-binding</keyword>
<evidence type="ECO:0000259" key="3">
    <source>
        <dbReference type="PROSITE" id="PS50142"/>
    </source>
</evidence>
<keyword evidence="5" id="KW-1185">Reference proteome</keyword>
<dbReference type="PROSITE" id="PS50142">
    <property type="entry name" value="RNASE_3_2"/>
    <property type="match status" value="1"/>
</dbReference>
<dbReference type="InterPro" id="IPR000999">
    <property type="entry name" value="RNase_III_dom"/>
</dbReference>
<dbReference type="SMART" id="SM00535">
    <property type="entry name" value="RIBOc"/>
    <property type="match status" value="1"/>
</dbReference>
<feature type="domain" description="RNase III" evidence="3">
    <location>
        <begin position="116"/>
        <end position="242"/>
    </location>
</feature>
<dbReference type="Pfam" id="PF00636">
    <property type="entry name" value="Ribonuclease_3"/>
    <property type="match status" value="1"/>
</dbReference>
<feature type="region of interest" description="Disordered" evidence="2">
    <location>
        <begin position="93"/>
        <end position="119"/>
    </location>
</feature>
<accession>A0ABR4H7D3</accession>
<evidence type="ECO:0000313" key="4">
    <source>
        <dbReference type="EMBL" id="KAL2811366.1"/>
    </source>
</evidence>
<dbReference type="SUPFAM" id="SSF69065">
    <property type="entry name" value="RNase III domain-like"/>
    <property type="match status" value="1"/>
</dbReference>
<feature type="region of interest" description="Disordered" evidence="2">
    <location>
        <begin position="22"/>
        <end position="48"/>
    </location>
</feature>
<sequence length="362" mass="40054">MPMDRKRKSVFAGHQDDTITTAGVKKNRPQDFNSNTRSSSPHSCLLDTSGSQNDIQILQNILAKYATNPEHGALKLSTDVLKAATDLSRALQHTPPLKQPPAGRTGIVAPVPPKSSQSYTRSLPLLPPILDNKLGKAVLIHPGMRNDQRTTYDRLEILGDAYIELIATKLIWNRFQEIPSGRISQIRELLVKNETLADYATQYGLDSKAIVPLDYMKQPKRWTKTKGDIFEAYVAAVILSHPNGYSIAEEWLAQLWSPKLETIEEPHPSPQAKEALAKKIMGKGIKLKYIDEKPALQHQGGTQTFFIGVYLTGWGWNNKHLGSGQGLNKTFAGNQAAQQALQNEDLINAIVKSRNTHGTGNP</sequence>
<dbReference type="PANTHER" id="PTHR11207:SF0">
    <property type="entry name" value="RIBONUCLEASE 3"/>
    <property type="match status" value="1"/>
</dbReference>
<dbReference type="Gene3D" id="3.30.160.20">
    <property type="match status" value="1"/>
</dbReference>
<reference evidence="4 5" key="1">
    <citation type="submission" date="2024-07" db="EMBL/GenBank/DDBJ databases">
        <title>Section-level genome sequencing and comparative genomics of Aspergillus sections Usti and Cavernicolus.</title>
        <authorList>
            <consortium name="Lawrence Berkeley National Laboratory"/>
            <person name="Nybo J.L."/>
            <person name="Vesth T.C."/>
            <person name="Theobald S."/>
            <person name="Frisvad J.C."/>
            <person name="Larsen T.O."/>
            <person name="Kjaerboelling I."/>
            <person name="Rothschild-Mancinelli K."/>
            <person name="Lyhne E.K."/>
            <person name="Kogle M.E."/>
            <person name="Barry K."/>
            <person name="Clum A."/>
            <person name="Na H."/>
            <person name="Ledsgaard L."/>
            <person name="Lin J."/>
            <person name="Lipzen A."/>
            <person name="Kuo A."/>
            <person name="Riley R."/>
            <person name="Mondo S."/>
            <person name="LaButti K."/>
            <person name="Haridas S."/>
            <person name="Pangalinan J."/>
            <person name="Salamov A.A."/>
            <person name="Simmons B.A."/>
            <person name="Magnuson J.K."/>
            <person name="Chen J."/>
            <person name="Drula E."/>
            <person name="Henrissat B."/>
            <person name="Wiebenga A."/>
            <person name="Lubbers R.J."/>
            <person name="Gomes A.C."/>
            <person name="Makela M.R."/>
            <person name="Stajich J."/>
            <person name="Grigoriev I.V."/>
            <person name="Mortensen U.H."/>
            <person name="De vries R.P."/>
            <person name="Baker S.E."/>
            <person name="Andersen M.R."/>
        </authorList>
    </citation>
    <scope>NUCLEOTIDE SEQUENCE [LARGE SCALE GENOMIC DNA]</scope>
    <source>
        <strain evidence="4 5">CBS 600.67</strain>
    </source>
</reference>
<evidence type="ECO:0000256" key="1">
    <source>
        <dbReference type="ARBA" id="ARBA00022884"/>
    </source>
</evidence>
<dbReference type="InterPro" id="IPR036389">
    <property type="entry name" value="RNase_III_sf"/>
</dbReference>
<dbReference type="SUPFAM" id="SSF54768">
    <property type="entry name" value="dsRNA-binding domain-like"/>
    <property type="match status" value="1"/>
</dbReference>
<dbReference type="EMBL" id="JBFXLS010000257">
    <property type="protein sequence ID" value="KAL2811366.1"/>
    <property type="molecule type" value="Genomic_DNA"/>
</dbReference>
<name>A0ABR4H7D3_9EURO</name>
<evidence type="ECO:0000313" key="5">
    <source>
        <dbReference type="Proteomes" id="UP001610335"/>
    </source>
</evidence>
<comment type="caution">
    <text evidence="4">The sequence shown here is derived from an EMBL/GenBank/DDBJ whole genome shotgun (WGS) entry which is preliminary data.</text>
</comment>